<feature type="domain" description="DUF397" evidence="1">
    <location>
        <begin position="9"/>
        <end position="62"/>
    </location>
</feature>
<accession>A0A5N8XV58</accession>
<protein>
    <submittedName>
        <fullName evidence="2">DUF397 domain-containing protein</fullName>
    </submittedName>
</protein>
<gene>
    <name evidence="2" type="ORF">FNH08_39040</name>
</gene>
<dbReference type="Pfam" id="PF04149">
    <property type="entry name" value="DUF397"/>
    <property type="match status" value="1"/>
</dbReference>
<dbReference type="InterPro" id="IPR007278">
    <property type="entry name" value="DUF397"/>
</dbReference>
<evidence type="ECO:0000259" key="1">
    <source>
        <dbReference type="Pfam" id="PF04149"/>
    </source>
</evidence>
<name>A0A5N8XV58_9ACTN</name>
<dbReference type="EMBL" id="VJZC01000484">
    <property type="protein sequence ID" value="MPY62938.1"/>
    <property type="molecule type" value="Genomic_DNA"/>
</dbReference>
<evidence type="ECO:0000313" key="3">
    <source>
        <dbReference type="Proteomes" id="UP000400924"/>
    </source>
</evidence>
<evidence type="ECO:0000313" key="2">
    <source>
        <dbReference type="EMBL" id="MPY62938.1"/>
    </source>
</evidence>
<comment type="caution">
    <text evidence="2">The sequence shown here is derived from an EMBL/GenBank/DDBJ whole genome shotgun (WGS) entry which is preliminary data.</text>
</comment>
<sequence length="81" mass="8500">MGQADLSAANWVKSRFSSGGDNCVEVAFGASETVGLRDSKVVRGPLLAVSGEAFSAFLDGVKRGQLDRTARSSTSCVYVVR</sequence>
<reference evidence="2 3" key="1">
    <citation type="submission" date="2019-07" db="EMBL/GenBank/DDBJ databases">
        <title>New species of Amycolatopsis and Streptomyces.</title>
        <authorList>
            <person name="Duangmal K."/>
            <person name="Teo W.F.A."/>
            <person name="Lipun K."/>
        </authorList>
    </citation>
    <scope>NUCLEOTIDE SEQUENCE [LARGE SCALE GENOMIC DNA]</scope>
    <source>
        <strain evidence="2 3">NBRC 106415</strain>
    </source>
</reference>
<dbReference type="AlphaFoldDB" id="A0A5N8XV58"/>
<dbReference type="Proteomes" id="UP000400924">
    <property type="component" value="Unassembled WGS sequence"/>
</dbReference>
<organism evidence="2 3">
    <name type="scientific">Streptomyces spongiae</name>
    <dbReference type="NCBI Taxonomy" id="565072"/>
    <lineage>
        <taxon>Bacteria</taxon>
        <taxon>Bacillati</taxon>
        <taxon>Actinomycetota</taxon>
        <taxon>Actinomycetes</taxon>
        <taxon>Kitasatosporales</taxon>
        <taxon>Streptomycetaceae</taxon>
        <taxon>Streptomyces</taxon>
    </lineage>
</organism>
<proteinExistence type="predicted"/>
<keyword evidence="3" id="KW-1185">Reference proteome</keyword>